<proteinExistence type="predicted"/>
<evidence type="ECO:0000313" key="6">
    <source>
        <dbReference type="WormBase" id="ZC482.7"/>
    </source>
</evidence>
<dbReference type="Gene3D" id="3.80.20.20">
    <property type="entry name" value="Receptor L-domain"/>
    <property type="match status" value="1"/>
</dbReference>
<keyword evidence="1" id="KW-0812">Transmembrane</keyword>
<keyword evidence="1" id="KW-1133">Transmembrane helix</keyword>
<keyword evidence="4" id="KW-0675">Receptor</keyword>
<dbReference type="PaxDb" id="6239-ZC482.7"/>
<reference evidence="4 5" key="1">
    <citation type="journal article" date="1998" name="Science">
        <title>Genome sequence of the nematode C. elegans: a platform for investigating biology.</title>
        <authorList>
            <consortium name="The C. elegans sequencing consortium"/>
            <person name="Sulson J.E."/>
            <person name="Waterston R."/>
        </authorList>
    </citation>
    <scope>NUCLEOTIDE SEQUENCE [LARGE SCALE GENOMIC DNA]</scope>
    <source>
        <strain evidence="4 5">Bristol N2</strain>
    </source>
</reference>
<dbReference type="PIR" id="T27616">
    <property type="entry name" value="T27616"/>
</dbReference>
<dbReference type="InterPro" id="IPR053079">
    <property type="entry name" value="SPS2_domain"/>
</dbReference>
<feature type="transmembrane region" description="Helical" evidence="1">
    <location>
        <begin position="343"/>
        <end position="361"/>
    </location>
</feature>
<evidence type="ECO:0000256" key="2">
    <source>
        <dbReference type="SAM" id="SignalP"/>
    </source>
</evidence>
<dbReference type="PhylomeDB" id="O18278"/>
<dbReference type="AlphaFoldDB" id="O18278"/>
<dbReference type="InterPro" id="IPR036941">
    <property type="entry name" value="Rcpt_L-dom_sf"/>
</dbReference>
<dbReference type="WormBase" id="ZC482.7">
    <property type="protein sequence ID" value="CE16697"/>
    <property type="gene ID" value="WBGene00013915"/>
    <property type="gene designation" value="irld-20"/>
</dbReference>
<feature type="domain" description="Receptor L-domain" evidence="3">
    <location>
        <begin position="55"/>
        <end position="162"/>
    </location>
</feature>
<feature type="domain" description="Receptor L-domain" evidence="3">
    <location>
        <begin position="201"/>
        <end position="298"/>
    </location>
</feature>
<protein>
    <submittedName>
        <fullName evidence="4">Receptor L-domain domain-containing protein</fullName>
    </submittedName>
</protein>
<dbReference type="KEGG" id="cel:CELE_ZC482.7"/>
<dbReference type="SUPFAM" id="SSF52058">
    <property type="entry name" value="L domain-like"/>
    <property type="match status" value="2"/>
</dbReference>
<dbReference type="eggNOG" id="ENOG502TJEP">
    <property type="taxonomic scope" value="Eukaryota"/>
</dbReference>
<gene>
    <name evidence="4 6" type="primary">irld-20</name>
    <name evidence="4" type="ORF">CELE_ZC482.7</name>
    <name evidence="6" type="ORF">ZC482.7</name>
</gene>
<evidence type="ECO:0000313" key="5">
    <source>
        <dbReference type="Proteomes" id="UP000001940"/>
    </source>
</evidence>
<dbReference type="PANTHER" id="PTHR21662">
    <property type="entry name" value="RECEPTOR PROTEIN-TYROSINE KINASE"/>
    <property type="match status" value="1"/>
</dbReference>
<dbReference type="Pfam" id="PF01030">
    <property type="entry name" value="Recep_L_domain"/>
    <property type="match status" value="2"/>
</dbReference>
<evidence type="ECO:0000259" key="3">
    <source>
        <dbReference type="Pfam" id="PF01030"/>
    </source>
</evidence>
<feature type="chain" id="PRO_5004157515" evidence="2">
    <location>
        <begin position="22"/>
        <end position="363"/>
    </location>
</feature>
<dbReference type="OrthoDB" id="5861701at2759"/>
<name>O18278_CAEEL</name>
<evidence type="ECO:0000256" key="1">
    <source>
        <dbReference type="SAM" id="Phobius"/>
    </source>
</evidence>
<organism evidence="4 5">
    <name type="scientific">Caenorhabditis elegans</name>
    <dbReference type="NCBI Taxonomy" id="6239"/>
    <lineage>
        <taxon>Eukaryota</taxon>
        <taxon>Metazoa</taxon>
        <taxon>Ecdysozoa</taxon>
        <taxon>Nematoda</taxon>
        <taxon>Chromadorea</taxon>
        <taxon>Rhabditida</taxon>
        <taxon>Rhabditina</taxon>
        <taxon>Rhabditomorpha</taxon>
        <taxon>Rhabditoidea</taxon>
        <taxon>Rhabditidae</taxon>
        <taxon>Peloderinae</taxon>
        <taxon>Caenorhabditis</taxon>
    </lineage>
</organism>
<dbReference type="InterPro" id="IPR000494">
    <property type="entry name" value="Rcpt_L-dom"/>
</dbReference>
<dbReference type="InParanoid" id="O18278"/>
<dbReference type="EMBL" id="BX284603">
    <property type="protein sequence ID" value="CAB07721.1"/>
    <property type="molecule type" value="Genomic_DNA"/>
</dbReference>
<feature type="signal peptide" evidence="2">
    <location>
        <begin position="1"/>
        <end position="21"/>
    </location>
</feature>
<dbReference type="RefSeq" id="NP_499657.1">
    <property type="nucleotide sequence ID" value="NM_067256.1"/>
</dbReference>
<evidence type="ECO:0000313" key="4">
    <source>
        <dbReference type="EMBL" id="CAB07721.1"/>
    </source>
</evidence>
<sequence length="363" mass="41029">MVCSYIFLLINLLVFIPYCLGNSANEFRKALKYYIPRCQGGTWQSISAPEQYETCNTLYGGLEITSTSDISNLRSLRNIITVEGLINIENTNLQDLSFFQSLKFIEYQNVGSTVLNLRNNSQMTRLGLPAPDISTVGQIQEIAFINFENLHKDFCLTVAEVVHYFELNKLSVDNFHVKLCDEEDSKYVICHAEPLKTLLNNCEVIIGNLIIEAGDEGYISKLDFTKYLFGALIIRNTNLKKIKTLFHLSLICSFEDSLPLIQIHSNVNLKEAVLGGIVNLITGGERVAIFQDNHPDLFKSKECDLFDRNNKTDFLKTLVSLTYIGGDCGDERVNITFSNASSLSIFFVISSTVFFFICLFFKI</sequence>
<dbReference type="Proteomes" id="UP000001940">
    <property type="component" value="Chromosome III"/>
</dbReference>
<dbReference type="UCSC" id="ZC482.7">
    <property type="organism name" value="c. elegans"/>
</dbReference>
<keyword evidence="5" id="KW-1185">Reference proteome</keyword>
<dbReference type="HOGENOM" id="CLU_763409_0_0_1"/>
<keyword evidence="2" id="KW-0732">Signal</keyword>
<dbReference type="AGR" id="WB:WBGene00013915"/>
<dbReference type="GeneID" id="191188"/>
<accession>O18278</accession>
<dbReference type="PANTHER" id="PTHR21662:SF14">
    <property type="entry name" value="INSULIN_EGF-RECEPTOR L DOMAIN PROTEIN-RELATED"/>
    <property type="match status" value="1"/>
</dbReference>
<keyword evidence="1" id="KW-0472">Membrane</keyword>
<dbReference type="CTD" id="191188"/>